<keyword evidence="2" id="KW-1185">Reference proteome</keyword>
<dbReference type="EMBL" id="VZQQ01000015">
    <property type="protein sequence ID" value="MBC8748667.1"/>
    <property type="molecule type" value="Genomic_DNA"/>
</dbReference>
<comment type="caution">
    <text evidence="1">The sequence shown here is derived from an EMBL/GenBank/DDBJ whole genome shotgun (WGS) entry which is preliminary data.</text>
</comment>
<organism evidence="1 2">
    <name type="scientific">Paraburkholderia podalyriae</name>
    <dbReference type="NCBI Taxonomy" id="1938811"/>
    <lineage>
        <taxon>Bacteria</taxon>
        <taxon>Pseudomonadati</taxon>
        <taxon>Pseudomonadota</taxon>
        <taxon>Betaproteobacteria</taxon>
        <taxon>Burkholderiales</taxon>
        <taxon>Burkholderiaceae</taxon>
        <taxon>Paraburkholderia</taxon>
    </lineage>
</organism>
<evidence type="ECO:0008006" key="3">
    <source>
        <dbReference type="Google" id="ProtNLM"/>
    </source>
</evidence>
<evidence type="ECO:0000313" key="1">
    <source>
        <dbReference type="EMBL" id="MBC8748667.1"/>
    </source>
</evidence>
<evidence type="ECO:0000313" key="2">
    <source>
        <dbReference type="Proteomes" id="UP000736373"/>
    </source>
</evidence>
<name>A0ABR7PQV1_9BURK</name>
<reference evidence="1 2" key="1">
    <citation type="submission" date="2019-09" db="EMBL/GenBank/DDBJ databases">
        <title>Paraburkholderia podalyriae sp. nov., A South African Podalyria-associated rhizobium.</title>
        <authorList>
            <person name="Mavima L."/>
            <person name="Beukes C.W."/>
            <person name="Palmer M."/>
            <person name="De Meyer S.E."/>
            <person name="James E.K."/>
            <person name="Maluk M."/>
            <person name="Avontuur J.R."/>
            <person name="Chan W.Y."/>
            <person name="Venter S.N."/>
            <person name="Steenkamp E.T."/>
        </authorList>
    </citation>
    <scope>NUCLEOTIDE SEQUENCE [LARGE SCALE GENOMIC DNA]</scope>
    <source>
        <strain evidence="1 2">WC7.3b</strain>
    </source>
</reference>
<proteinExistence type="predicted"/>
<protein>
    <recommendedName>
        <fullName evidence="3">DUF1488 domain-containing protein</fullName>
    </recommendedName>
</protein>
<accession>A0ABR7PQV1</accession>
<sequence length="89" mass="9788">MQTYDATTRSDQELFTGFALDAKVLPNRRLTRTDAAALLADAAQGANDKLTAHERSLNEALTGVDPSRQTRLNAVFLDGDIGKMHLKMR</sequence>
<gene>
    <name evidence="1" type="ORF">F6X42_19310</name>
</gene>
<dbReference type="RefSeq" id="WP_187635716.1">
    <property type="nucleotide sequence ID" value="NZ_VZQQ01000015.1"/>
</dbReference>
<dbReference type="Proteomes" id="UP000736373">
    <property type="component" value="Unassembled WGS sequence"/>
</dbReference>